<dbReference type="GO" id="GO:0016139">
    <property type="term" value="P:glycoside catabolic process"/>
    <property type="evidence" value="ECO:0007669"/>
    <property type="project" value="TreeGrafter"/>
</dbReference>
<dbReference type="Gene3D" id="3.20.20.80">
    <property type="entry name" value="Glycosidases"/>
    <property type="match status" value="1"/>
</dbReference>
<name>A0A2N9LC19_9BACT</name>
<dbReference type="InterPro" id="IPR000933">
    <property type="entry name" value="Glyco_hydro_29"/>
</dbReference>
<evidence type="ECO:0000256" key="6">
    <source>
        <dbReference type="SAM" id="MobiDB-lite"/>
    </source>
</evidence>
<dbReference type="SUPFAM" id="SSF51445">
    <property type="entry name" value="(Trans)glycosidases"/>
    <property type="match status" value="1"/>
</dbReference>
<reference evidence="10" key="1">
    <citation type="submission" date="2018-02" db="EMBL/GenBank/DDBJ databases">
        <authorList>
            <person name="Hausmann B."/>
        </authorList>
    </citation>
    <scope>NUCLEOTIDE SEQUENCE [LARGE SCALE GENOMIC DNA]</scope>
    <source>
        <strain evidence="10">Peat soil MAG SbA5</strain>
    </source>
</reference>
<dbReference type="EC" id="3.2.1.51" evidence="2"/>
<dbReference type="PANTHER" id="PTHR10030">
    <property type="entry name" value="ALPHA-L-FUCOSIDASE"/>
    <property type="match status" value="1"/>
</dbReference>
<feature type="domain" description="Alpha-L-fucosidase C-terminal" evidence="8">
    <location>
        <begin position="533"/>
        <end position="615"/>
    </location>
</feature>
<dbReference type="PANTHER" id="PTHR10030:SF37">
    <property type="entry name" value="ALPHA-L-FUCOSIDASE-RELATED"/>
    <property type="match status" value="1"/>
</dbReference>
<dbReference type="SMART" id="SM00812">
    <property type="entry name" value="Alpha_L_fucos"/>
    <property type="match status" value="1"/>
</dbReference>
<dbReference type="Gene3D" id="2.60.40.1180">
    <property type="entry name" value="Golgi alpha-mannosidase II"/>
    <property type="match status" value="1"/>
</dbReference>
<evidence type="ECO:0000259" key="8">
    <source>
        <dbReference type="Pfam" id="PF16757"/>
    </source>
</evidence>
<dbReference type="AlphaFoldDB" id="A0A2N9LC19"/>
<evidence type="ECO:0000259" key="7">
    <source>
        <dbReference type="Pfam" id="PF01120"/>
    </source>
</evidence>
<dbReference type="InterPro" id="IPR031919">
    <property type="entry name" value="Fucosidase_C"/>
</dbReference>
<evidence type="ECO:0000313" key="10">
    <source>
        <dbReference type="Proteomes" id="UP000239735"/>
    </source>
</evidence>
<keyword evidence="3" id="KW-0732">Signal</keyword>
<dbReference type="InterPro" id="IPR017853">
    <property type="entry name" value="GH"/>
</dbReference>
<evidence type="ECO:0000256" key="1">
    <source>
        <dbReference type="ARBA" id="ARBA00007951"/>
    </source>
</evidence>
<dbReference type="GO" id="GO:0004560">
    <property type="term" value="F:alpha-L-fucosidase activity"/>
    <property type="evidence" value="ECO:0007669"/>
    <property type="project" value="InterPro"/>
</dbReference>
<comment type="similarity">
    <text evidence="1">Belongs to the glycosyl hydrolase 29 family.</text>
</comment>
<dbReference type="InterPro" id="IPR057739">
    <property type="entry name" value="Glyco_hydro_29_N"/>
</dbReference>
<proteinExistence type="inferred from homology"/>
<evidence type="ECO:0000313" key="9">
    <source>
        <dbReference type="EMBL" id="SPE20808.1"/>
    </source>
</evidence>
<dbReference type="OrthoDB" id="107551at2"/>
<evidence type="ECO:0000256" key="5">
    <source>
        <dbReference type="ARBA" id="ARBA00023295"/>
    </source>
</evidence>
<evidence type="ECO:0000256" key="4">
    <source>
        <dbReference type="ARBA" id="ARBA00022801"/>
    </source>
</evidence>
<keyword evidence="5" id="KW-0326">Glycosidase</keyword>
<dbReference type="InterPro" id="IPR013780">
    <property type="entry name" value="Glyco_hydro_b"/>
</dbReference>
<gene>
    <name evidence="9" type="ORF">SBA5_30013</name>
</gene>
<dbReference type="Pfam" id="PF16757">
    <property type="entry name" value="Fucosidase_C"/>
    <property type="match status" value="1"/>
</dbReference>
<dbReference type="EMBL" id="OKRB01000086">
    <property type="protein sequence ID" value="SPE20808.1"/>
    <property type="molecule type" value="Genomic_DNA"/>
</dbReference>
<accession>A0A2N9LC19</accession>
<feature type="region of interest" description="Disordered" evidence="6">
    <location>
        <begin position="83"/>
        <end position="113"/>
    </location>
</feature>
<protein>
    <recommendedName>
        <fullName evidence="2">alpha-L-fucosidase</fullName>
        <ecNumber evidence="2">3.2.1.51</ecNumber>
    </recommendedName>
</protein>
<dbReference type="Proteomes" id="UP000239735">
    <property type="component" value="Unassembled WGS sequence"/>
</dbReference>
<organism evidence="9 10">
    <name type="scientific">Candidatus Sulfuritelmatomonas gaucii</name>
    <dbReference type="NCBI Taxonomy" id="2043161"/>
    <lineage>
        <taxon>Bacteria</taxon>
        <taxon>Pseudomonadati</taxon>
        <taxon>Acidobacteriota</taxon>
        <taxon>Terriglobia</taxon>
        <taxon>Terriglobales</taxon>
        <taxon>Acidobacteriaceae</taxon>
        <taxon>Candidatus Sulfuritelmatomonas</taxon>
    </lineage>
</organism>
<evidence type="ECO:0000256" key="3">
    <source>
        <dbReference type="ARBA" id="ARBA00022729"/>
    </source>
</evidence>
<evidence type="ECO:0000256" key="2">
    <source>
        <dbReference type="ARBA" id="ARBA00012662"/>
    </source>
</evidence>
<dbReference type="GO" id="GO:0006004">
    <property type="term" value="P:fucose metabolic process"/>
    <property type="evidence" value="ECO:0007669"/>
    <property type="project" value="TreeGrafter"/>
</dbReference>
<sequence length="618" mass="69838">MNRREFAYLLGALASTPDAFSFPVGDETGNKADPAGDSPSAAGFNKYTEDWAQFCATPENERVFYAVIDGRIVSERLDSQSWQPTNWHNDRPTSPVPDLPVPGGSFNGVPMNSPIPNLAGQGPYKPTWDSLHQYECPEWYRDAKFGIWNHWSPECVPEDGDAYAEGLYREGSPKYQFQLAHYGHPSRFGYKDICPQWTLLNWEPSELMDLYIRAGARFFLALANHHINYDTWNSQHNPWNAMNIGPHRDVIGTWAAEARKRNLRFGVTEHAVNCWWLLQVGHSADATGPFAGIPYDGDLTLAEGRNQWWQGFDPQQLYCPKHPFNALPDVSYVKNFYDRTRDLVDQFNPDLLYFDCALLPLGWGGMNIAAYYYNHSLALNSGKMEGVINVKQLPPNLTKAVVYDIEMGVPDSILPYPWQSETCLGEWHYDRKLFDHPGEYGGYMSPDAVIHMLADAVSKNGTFILNIPGKPDGTIDAKERLILERIGAWFQINGEAIYATRPWTVFAEGPHRIKAGQFKGRSEDDHSIRDLDATDVRYTRSKDSKVVYAIVLGWPQQALLLRSLGTEADNRPGKVTHVELLGSAERIRWKQTASALRIEPPREKVSSDYAVAFKLSIA</sequence>
<keyword evidence="4" id="KW-0378">Hydrolase</keyword>
<dbReference type="GO" id="GO:0005764">
    <property type="term" value="C:lysosome"/>
    <property type="evidence" value="ECO:0007669"/>
    <property type="project" value="TreeGrafter"/>
</dbReference>
<feature type="domain" description="Glycoside hydrolase family 29 N-terminal" evidence="7">
    <location>
        <begin position="121"/>
        <end position="495"/>
    </location>
</feature>
<dbReference type="Pfam" id="PF01120">
    <property type="entry name" value="Alpha_L_fucos"/>
    <property type="match status" value="1"/>
</dbReference>